<dbReference type="EMBL" id="ML003499">
    <property type="protein sequence ID" value="RKP33877.1"/>
    <property type="molecule type" value="Genomic_DNA"/>
</dbReference>
<keyword evidence="3" id="KW-0507">mRNA processing</keyword>
<dbReference type="InterPro" id="IPR032847">
    <property type="entry name" value="PRPF17"/>
</dbReference>
<dbReference type="PANTHER" id="PTHR43979:SF1">
    <property type="entry name" value="PRE-MRNA-PROCESSING FACTOR 17"/>
    <property type="match status" value="1"/>
</dbReference>
<feature type="compositionally biased region" description="Basic and acidic residues" evidence="10">
    <location>
        <begin position="138"/>
        <end position="155"/>
    </location>
</feature>
<keyword evidence="4" id="KW-0747">Spliceosome</keyword>
<reference evidence="12" key="1">
    <citation type="journal article" date="2018" name="Nat. Microbiol.">
        <title>Leveraging single-cell genomics to expand the fungal tree of life.</title>
        <authorList>
            <person name="Ahrendt S.R."/>
            <person name="Quandt C.A."/>
            <person name="Ciobanu D."/>
            <person name="Clum A."/>
            <person name="Salamov A."/>
            <person name="Andreopoulos B."/>
            <person name="Cheng J.F."/>
            <person name="Woyke T."/>
            <person name="Pelin A."/>
            <person name="Henrissat B."/>
            <person name="Reynolds N.K."/>
            <person name="Benny G.L."/>
            <person name="Smith M.E."/>
            <person name="James T.Y."/>
            <person name="Grigoriev I.V."/>
        </authorList>
    </citation>
    <scope>NUCLEOTIDE SEQUENCE [LARGE SCALE GENOMIC DNA]</scope>
    <source>
        <strain evidence="12">RSA 468</strain>
    </source>
</reference>
<dbReference type="PROSITE" id="PS50082">
    <property type="entry name" value="WD_REPEATS_2"/>
    <property type="match status" value="5"/>
</dbReference>
<dbReference type="PROSITE" id="PS00678">
    <property type="entry name" value="WD_REPEATS_1"/>
    <property type="match status" value="1"/>
</dbReference>
<dbReference type="STRING" id="215637.A0A4P9ZKU8"/>
<feature type="repeat" description="WD" evidence="9">
    <location>
        <begin position="507"/>
        <end position="536"/>
    </location>
</feature>
<protein>
    <recommendedName>
        <fullName evidence="8">Pre-mRNA-processing factor 17</fullName>
    </recommendedName>
</protein>
<evidence type="ECO:0000256" key="2">
    <source>
        <dbReference type="ARBA" id="ARBA00022574"/>
    </source>
</evidence>
<organism evidence="11 12">
    <name type="scientific">Dimargaris cristalligena</name>
    <dbReference type="NCBI Taxonomy" id="215637"/>
    <lineage>
        <taxon>Eukaryota</taxon>
        <taxon>Fungi</taxon>
        <taxon>Fungi incertae sedis</taxon>
        <taxon>Zoopagomycota</taxon>
        <taxon>Kickxellomycotina</taxon>
        <taxon>Dimargaritomycetes</taxon>
        <taxon>Dimargaritales</taxon>
        <taxon>Dimargaritaceae</taxon>
        <taxon>Dimargaris</taxon>
    </lineage>
</organism>
<gene>
    <name evidence="11" type="ORF">BJ085DRAFT_40573</name>
</gene>
<comment type="subcellular location">
    <subcellularLocation>
        <location evidence="1">Nucleus</location>
    </subcellularLocation>
</comment>
<dbReference type="InterPro" id="IPR001680">
    <property type="entry name" value="WD40_rpt"/>
</dbReference>
<dbReference type="SUPFAM" id="SSF50978">
    <property type="entry name" value="WD40 repeat-like"/>
    <property type="match status" value="1"/>
</dbReference>
<feature type="repeat" description="WD" evidence="9">
    <location>
        <begin position="537"/>
        <end position="570"/>
    </location>
</feature>
<evidence type="ECO:0000256" key="1">
    <source>
        <dbReference type="ARBA" id="ARBA00004123"/>
    </source>
</evidence>
<name>A0A4P9ZKU8_9FUNG</name>
<evidence type="ECO:0000256" key="10">
    <source>
        <dbReference type="SAM" id="MobiDB-lite"/>
    </source>
</evidence>
<dbReference type="GO" id="GO:0071013">
    <property type="term" value="C:catalytic step 2 spliceosome"/>
    <property type="evidence" value="ECO:0007669"/>
    <property type="project" value="InterPro"/>
</dbReference>
<feature type="repeat" description="WD" evidence="9">
    <location>
        <begin position="275"/>
        <end position="309"/>
    </location>
</feature>
<keyword evidence="2 9" id="KW-0853">WD repeat</keyword>
<dbReference type="PRINTS" id="PR00320">
    <property type="entry name" value="GPROTEINBRPT"/>
</dbReference>
<feature type="repeat" description="WD" evidence="9">
    <location>
        <begin position="405"/>
        <end position="437"/>
    </location>
</feature>
<evidence type="ECO:0000256" key="9">
    <source>
        <dbReference type="PROSITE-ProRule" id="PRU00221"/>
    </source>
</evidence>
<proteinExistence type="predicted"/>
<dbReference type="InterPro" id="IPR036322">
    <property type="entry name" value="WD40_repeat_dom_sf"/>
</dbReference>
<keyword evidence="6" id="KW-0508">mRNA splicing</keyword>
<feature type="repeat" description="WD" evidence="9">
    <location>
        <begin position="319"/>
        <end position="360"/>
    </location>
</feature>
<evidence type="ECO:0000256" key="8">
    <source>
        <dbReference type="ARBA" id="ARBA00068146"/>
    </source>
</evidence>
<evidence type="ECO:0000256" key="6">
    <source>
        <dbReference type="ARBA" id="ARBA00023187"/>
    </source>
</evidence>
<keyword evidence="7" id="KW-0539">Nucleus</keyword>
<dbReference type="SMART" id="SM00320">
    <property type="entry name" value="WD40"/>
    <property type="match status" value="7"/>
</dbReference>
<dbReference type="FunFam" id="2.130.10.10:FF:000034">
    <property type="entry name" value="Pre-mRNA-processing factor 17, putative"/>
    <property type="match status" value="1"/>
</dbReference>
<evidence type="ECO:0000256" key="5">
    <source>
        <dbReference type="ARBA" id="ARBA00022737"/>
    </source>
</evidence>
<dbReference type="Pfam" id="PF00400">
    <property type="entry name" value="WD40"/>
    <property type="match status" value="6"/>
</dbReference>
<dbReference type="Proteomes" id="UP000268162">
    <property type="component" value="Unassembled WGS sequence"/>
</dbReference>
<dbReference type="PANTHER" id="PTHR43979">
    <property type="entry name" value="PRE-MRNA-PROCESSING FACTOR 17"/>
    <property type="match status" value="1"/>
</dbReference>
<feature type="region of interest" description="Disordered" evidence="10">
    <location>
        <begin position="129"/>
        <end position="229"/>
    </location>
</feature>
<dbReference type="GO" id="GO:0003729">
    <property type="term" value="F:mRNA binding"/>
    <property type="evidence" value="ECO:0007669"/>
    <property type="project" value="TreeGrafter"/>
</dbReference>
<dbReference type="OrthoDB" id="10257301at2759"/>
<sequence>MSTSDTPSATKGPRQPEPETKPKPALPAFLKKPAPLPSWITQLTPFKPSAPSGPQATEVAPVLGPHNPHRSQDLADLQLTPNVLTGHVDKEAFSEHSFRIQERNFRRFGEAQDPSLVGNEVVLGSMVKANRPAGENTPAKDRTRAGERARQETIKRQRLNKGDPSVLEGDDAYRGPWAGYQNDRVGQASGPEPAASTEVETPAVTVPSGNEAGKGKRGKGDIRPGEETTTFHGKQERDYQGRTYIHIPTDVDHVKLAGEPGTQKCYIPKTLVHTWTGHTKGVSAIRFFPGSGHLLLSAGMDSKVKIWDVYHDRRCLRTFMGHNKAVRDICFSNDGRRFLTASYDKYLKLWDTETGQCLQSFTTGKMPYCVKFHPDDDKQNVFLAGCADKKIMQFDTNSGEVTQEYDQHLGAVNTITFVDDNRRFISTSDDKTMRAWEFGIPIVIKMIAEPSMHSIPAVTLSPNRKWLAGQSLDNQILIFSAGEKLRPNRKKVFTGHLVAGYACQPNFSPDGRFLMSGDAEGRMWFWDWKSCKTLTKFKAHDNVVIGCEWHPHETSKVATCSWDATIKYWD</sequence>
<evidence type="ECO:0000256" key="7">
    <source>
        <dbReference type="ARBA" id="ARBA00023242"/>
    </source>
</evidence>
<feature type="region of interest" description="Disordered" evidence="10">
    <location>
        <begin position="1"/>
        <end position="73"/>
    </location>
</feature>
<accession>A0A4P9ZKU8</accession>
<keyword evidence="12" id="KW-1185">Reference proteome</keyword>
<evidence type="ECO:0000313" key="11">
    <source>
        <dbReference type="EMBL" id="RKP33877.1"/>
    </source>
</evidence>
<evidence type="ECO:0000256" key="4">
    <source>
        <dbReference type="ARBA" id="ARBA00022728"/>
    </source>
</evidence>
<dbReference type="InterPro" id="IPR019775">
    <property type="entry name" value="WD40_repeat_CS"/>
</dbReference>
<keyword evidence="5" id="KW-0677">Repeat</keyword>
<dbReference type="AlphaFoldDB" id="A0A4P9ZKU8"/>
<evidence type="ECO:0000256" key="3">
    <source>
        <dbReference type="ARBA" id="ARBA00022664"/>
    </source>
</evidence>
<dbReference type="GO" id="GO:0000398">
    <property type="term" value="P:mRNA splicing, via spliceosome"/>
    <property type="evidence" value="ECO:0007669"/>
    <property type="project" value="InterPro"/>
</dbReference>
<evidence type="ECO:0000313" key="12">
    <source>
        <dbReference type="Proteomes" id="UP000268162"/>
    </source>
</evidence>
<dbReference type="CDD" id="cd00200">
    <property type="entry name" value="WD40"/>
    <property type="match status" value="1"/>
</dbReference>
<dbReference type="InterPro" id="IPR020472">
    <property type="entry name" value="WD40_PAC1"/>
</dbReference>
<dbReference type="InterPro" id="IPR015943">
    <property type="entry name" value="WD40/YVTN_repeat-like_dom_sf"/>
</dbReference>
<dbReference type="PROSITE" id="PS50294">
    <property type="entry name" value="WD_REPEATS_REGION"/>
    <property type="match status" value="4"/>
</dbReference>
<dbReference type="Gene3D" id="2.130.10.10">
    <property type="entry name" value="YVTN repeat-like/Quinoprotein amine dehydrogenase"/>
    <property type="match status" value="1"/>
</dbReference>